<keyword evidence="2" id="KW-0805">Transcription regulation</keyword>
<keyword evidence="6" id="KW-1185">Reference proteome</keyword>
<evidence type="ECO:0000313" key="5">
    <source>
        <dbReference type="EMBL" id="GAA1097721.1"/>
    </source>
</evidence>
<gene>
    <name evidence="5" type="ORF">GCM10009668_13650</name>
</gene>
<dbReference type="Pfam" id="PF03965">
    <property type="entry name" value="Penicillinase_R"/>
    <property type="match status" value="1"/>
</dbReference>
<dbReference type="InterPro" id="IPR036388">
    <property type="entry name" value="WH-like_DNA-bd_sf"/>
</dbReference>
<keyword evidence="4" id="KW-0804">Transcription</keyword>
<sequence>MRPLGQLEAKVMACLWERPSSATVRDVLETLQSSRDVAYTTVMTVLDNLHGKGFVAREKDGRAYRYRALLSREQHTAGLIEDVLAQSPDRGAVLMNFVEQMSESDLAELRSALTHLERGMP</sequence>
<name>A0ABN1TQ61_9ACTN</name>
<evidence type="ECO:0000313" key="6">
    <source>
        <dbReference type="Proteomes" id="UP001501581"/>
    </source>
</evidence>
<reference evidence="5 6" key="1">
    <citation type="journal article" date="2019" name="Int. J. Syst. Evol. Microbiol.">
        <title>The Global Catalogue of Microorganisms (GCM) 10K type strain sequencing project: providing services to taxonomists for standard genome sequencing and annotation.</title>
        <authorList>
            <consortium name="The Broad Institute Genomics Platform"/>
            <consortium name="The Broad Institute Genome Sequencing Center for Infectious Disease"/>
            <person name="Wu L."/>
            <person name="Ma J."/>
        </authorList>
    </citation>
    <scope>NUCLEOTIDE SEQUENCE [LARGE SCALE GENOMIC DNA]</scope>
    <source>
        <strain evidence="5 6">JCM 13008</strain>
    </source>
</reference>
<keyword evidence="3" id="KW-0238">DNA-binding</keyword>
<dbReference type="Gene3D" id="1.10.10.10">
    <property type="entry name" value="Winged helix-like DNA-binding domain superfamily/Winged helix DNA-binding domain"/>
    <property type="match status" value="1"/>
</dbReference>
<organism evidence="5 6">
    <name type="scientific">Nocardioides dubius</name>
    <dbReference type="NCBI Taxonomy" id="317019"/>
    <lineage>
        <taxon>Bacteria</taxon>
        <taxon>Bacillati</taxon>
        <taxon>Actinomycetota</taxon>
        <taxon>Actinomycetes</taxon>
        <taxon>Propionibacteriales</taxon>
        <taxon>Nocardioidaceae</taxon>
        <taxon>Nocardioides</taxon>
    </lineage>
</organism>
<evidence type="ECO:0000256" key="1">
    <source>
        <dbReference type="ARBA" id="ARBA00011046"/>
    </source>
</evidence>
<dbReference type="PIRSF" id="PIRSF019455">
    <property type="entry name" value="CopR_AtkY"/>
    <property type="match status" value="1"/>
</dbReference>
<evidence type="ECO:0000256" key="4">
    <source>
        <dbReference type="ARBA" id="ARBA00023163"/>
    </source>
</evidence>
<dbReference type="RefSeq" id="WP_343992676.1">
    <property type="nucleotide sequence ID" value="NZ_BAAALG010000005.1"/>
</dbReference>
<dbReference type="InterPro" id="IPR005650">
    <property type="entry name" value="BlaI_family"/>
</dbReference>
<comment type="similarity">
    <text evidence="1">Belongs to the BlaI transcriptional regulatory family.</text>
</comment>
<dbReference type="SUPFAM" id="SSF46785">
    <property type="entry name" value="Winged helix' DNA-binding domain"/>
    <property type="match status" value="1"/>
</dbReference>
<comment type="caution">
    <text evidence="5">The sequence shown here is derived from an EMBL/GenBank/DDBJ whole genome shotgun (WGS) entry which is preliminary data.</text>
</comment>
<dbReference type="InterPro" id="IPR036390">
    <property type="entry name" value="WH_DNA-bd_sf"/>
</dbReference>
<dbReference type="Gene3D" id="6.10.140.850">
    <property type="match status" value="1"/>
</dbReference>
<dbReference type="EMBL" id="BAAALG010000005">
    <property type="protein sequence ID" value="GAA1097721.1"/>
    <property type="molecule type" value="Genomic_DNA"/>
</dbReference>
<accession>A0ABN1TQ61</accession>
<dbReference type="Proteomes" id="UP001501581">
    <property type="component" value="Unassembled WGS sequence"/>
</dbReference>
<protein>
    <submittedName>
        <fullName evidence="5">BlaI/MecI/CopY family transcriptional regulator</fullName>
    </submittedName>
</protein>
<evidence type="ECO:0000256" key="3">
    <source>
        <dbReference type="ARBA" id="ARBA00023125"/>
    </source>
</evidence>
<evidence type="ECO:0000256" key="2">
    <source>
        <dbReference type="ARBA" id="ARBA00023015"/>
    </source>
</evidence>
<proteinExistence type="inferred from homology"/>